<sequence length="85" mass="9262">MVVPQTPYVGANASSLHSDRTIADCTGYFLANLGLSRDEFRQVRGCIVEMLCKARDEEVAEELSLVLDNVMVESLARDTVKGGAQ</sequence>
<dbReference type="EMBL" id="JAAALK010000282">
    <property type="protein sequence ID" value="KAG8080889.1"/>
    <property type="molecule type" value="Genomic_DNA"/>
</dbReference>
<protein>
    <submittedName>
        <fullName evidence="1">Uncharacterized protein</fullName>
    </submittedName>
</protein>
<reference evidence="1" key="2">
    <citation type="submission" date="2021-02" db="EMBL/GenBank/DDBJ databases">
        <authorList>
            <person name="Kimball J.A."/>
            <person name="Haas M.W."/>
            <person name="Macchietto M."/>
            <person name="Kono T."/>
            <person name="Duquette J."/>
            <person name="Shao M."/>
        </authorList>
    </citation>
    <scope>NUCLEOTIDE SEQUENCE</scope>
    <source>
        <tissue evidence="1">Fresh leaf tissue</tissue>
    </source>
</reference>
<dbReference type="PANTHER" id="PTHR47853:SF1">
    <property type="entry name" value="EXPRESSED PROTEIN"/>
    <property type="match status" value="1"/>
</dbReference>
<evidence type="ECO:0000313" key="2">
    <source>
        <dbReference type="Proteomes" id="UP000729402"/>
    </source>
</evidence>
<dbReference type="AlphaFoldDB" id="A0A8J5TG96"/>
<accession>A0A8J5TG96</accession>
<reference evidence="1" key="1">
    <citation type="journal article" date="2021" name="bioRxiv">
        <title>Whole Genome Assembly and Annotation of Northern Wild Rice, Zizania palustris L., Supports a Whole Genome Duplication in the Zizania Genus.</title>
        <authorList>
            <person name="Haas M."/>
            <person name="Kono T."/>
            <person name="Macchietto M."/>
            <person name="Millas R."/>
            <person name="McGilp L."/>
            <person name="Shao M."/>
            <person name="Duquette J."/>
            <person name="Hirsch C.N."/>
            <person name="Kimball J."/>
        </authorList>
    </citation>
    <scope>NUCLEOTIDE SEQUENCE</scope>
    <source>
        <tissue evidence="1">Fresh leaf tissue</tissue>
    </source>
</reference>
<proteinExistence type="predicted"/>
<name>A0A8J5TG96_ZIZPA</name>
<keyword evidence="2" id="KW-1185">Reference proteome</keyword>
<organism evidence="1 2">
    <name type="scientific">Zizania palustris</name>
    <name type="common">Northern wild rice</name>
    <dbReference type="NCBI Taxonomy" id="103762"/>
    <lineage>
        <taxon>Eukaryota</taxon>
        <taxon>Viridiplantae</taxon>
        <taxon>Streptophyta</taxon>
        <taxon>Embryophyta</taxon>
        <taxon>Tracheophyta</taxon>
        <taxon>Spermatophyta</taxon>
        <taxon>Magnoliopsida</taxon>
        <taxon>Liliopsida</taxon>
        <taxon>Poales</taxon>
        <taxon>Poaceae</taxon>
        <taxon>BOP clade</taxon>
        <taxon>Oryzoideae</taxon>
        <taxon>Oryzeae</taxon>
        <taxon>Zizaniinae</taxon>
        <taxon>Zizania</taxon>
    </lineage>
</organism>
<dbReference type="OrthoDB" id="696629at2759"/>
<gene>
    <name evidence="1" type="ORF">GUJ93_ZPchr0007g5520</name>
</gene>
<comment type="caution">
    <text evidence="1">The sequence shown here is derived from an EMBL/GenBank/DDBJ whole genome shotgun (WGS) entry which is preliminary data.</text>
</comment>
<evidence type="ECO:0000313" key="1">
    <source>
        <dbReference type="EMBL" id="KAG8080889.1"/>
    </source>
</evidence>
<dbReference type="Proteomes" id="UP000729402">
    <property type="component" value="Unassembled WGS sequence"/>
</dbReference>
<dbReference type="PANTHER" id="PTHR47853">
    <property type="entry name" value="EXPRESSED PROTEIN"/>
    <property type="match status" value="1"/>
</dbReference>